<proteinExistence type="predicted"/>
<keyword evidence="3" id="KW-1185">Reference proteome</keyword>
<feature type="non-terminal residue" evidence="2">
    <location>
        <position position="88"/>
    </location>
</feature>
<evidence type="ECO:0000313" key="3">
    <source>
        <dbReference type="Proteomes" id="UP000837857"/>
    </source>
</evidence>
<accession>A0ABN8IHR5</accession>
<gene>
    <name evidence="2" type="ORF">IPOD504_LOCUS9144</name>
</gene>
<feature type="region of interest" description="Disordered" evidence="1">
    <location>
        <begin position="48"/>
        <end position="88"/>
    </location>
</feature>
<protein>
    <submittedName>
        <fullName evidence="2">Uncharacterized protein</fullName>
    </submittedName>
</protein>
<sequence length="88" mass="9773">MRIAREKRTRAHSLAPKGFGEGVMGGRGSERDQIQKHVRTACEMARDCRPTVGRESRVARRRRRRAADLPAGYRHSPSADSDVKSGSA</sequence>
<evidence type="ECO:0000256" key="1">
    <source>
        <dbReference type="SAM" id="MobiDB-lite"/>
    </source>
</evidence>
<organism evidence="2 3">
    <name type="scientific">Iphiclides podalirius</name>
    <name type="common">scarce swallowtail</name>
    <dbReference type="NCBI Taxonomy" id="110791"/>
    <lineage>
        <taxon>Eukaryota</taxon>
        <taxon>Metazoa</taxon>
        <taxon>Ecdysozoa</taxon>
        <taxon>Arthropoda</taxon>
        <taxon>Hexapoda</taxon>
        <taxon>Insecta</taxon>
        <taxon>Pterygota</taxon>
        <taxon>Neoptera</taxon>
        <taxon>Endopterygota</taxon>
        <taxon>Lepidoptera</taxon>
        <taxon>Glossata</taxon>
        <taxon>Ditrysia</taxon>
        <taxon>Papilionoidea</taxon>
        <taxon>Papilionidae</taxon>
        <taxon>Papilioninae</taxon>
        <taxon>Iphiclides</taxon>
    </lineage>
</organism>
<feature type="region of interest" description="Disordered" evidence="1">
    <location>
        <begin position="1"/>
        <end position="33"/>
    </location>
</feature>
<feature type="compositionally biased region" description="Basic and acidic residues" evidence="1">
    <location>
        <begin position="48"/>
        <end position="58"/>
    </location>
</feature>
<reference evidence="2" key="1">
    <citation type="submission" date="2022-03" db="EMBL/GenBank/DDBJ databases">
        <authorList>
            <person name="Martin H S."/>
        </authorList>
    </citation>
    <scope>NUCLEOTIDE SEQUENCE</scope>
</reference>
<name>A0ABN8IHR5_9NEOP</name>
<dbReference type="Proteomes" id="UP000837857">
    <property type="component" value="Chromosome 22"/>
</dbReference>
<dbReference type="EMBL" id="OW152834">
    <property type="protein sequence ID" value="CAH2055836.1"/>
    <property type="molecule type" value="Genomic_DNA"/>
</dbReference>
<evidence type="ECO:0000313" key="2">
    <source>
        <dbReference type="EMBL" id="CAH2055836.1"/>
    </source>
</evidence>